<proteinExistence type="predicted"/>
<dbReference type="OrthoDB" id="1744168at2759"/>
<feature type="region of interest" description="Disordered" evidence="1">
    <location>
        <begin position="64"/>
        <end position="122"/>
    </location>
</feature>
<feature type="region of interest" description="Disordered" evidence="1">
    <location>
        <begin position="161"/>
        <end position="185"/>
    </location>
</feature>
<accession>A0A6P4DDT6</accession>
<feature type="compositionally biased region" description="Basic and acidic residues" evidence="1">
    <location>
        <begin position="308"/>
        <end position="318"/>
    </location>
</feature>
<dbReference type="KEGG" id="adu:107489111"/>
<dbReference type="GeneID" id="107489111"/>
<keyword evidence="2" id="KW-1185">Reference proteome</keyword>
<feature type="compositionally biased region" description="Low complexity" evidence="1">
    <location>
        <begin position="161"/>
        <end position="175"/>
    </location>
</feature>
<organism evidence="2 3">
    <name type="scientific">Arachis duranensis</name>
    <name type="common">Wild peanut</name>
    <dbReference type="NCBI Taxonomy" id="130453"/>
    <lineage>
        <taxon>Eukaryota</taxon>
        <taxon>Viridiplantae</taxon>
        <taxon>Streptophyta</taxon>
        <taxon>Embryophyta</taxon>
        <taxon>Tracheophyta</taxon>
        <taxon>Spermatophyta</taxon>
        <taxon>Magnoliopsida</taxon>
        <taxon>eudicotyledons</taxon>
        <taxon>Gunneridae</taxon>
        <taxon>Pentapetalae</taxon>
        <taxon>rosids</taxon>
        <taxon>fabids</taxon>
        <taxon>Fabales</taxon>
        <taxon>Fabaceae</taxon>
        <taxon>Papilionoideae</taxon>
        <taxon>50 kb inversion clade</taxon>
        <taxon>dalbergioids sensu lato</taxon>
        <taxon>Dalbergieae</taxon>
        <taxon>Pterocarpus clade</taxon>
        <taxon>Arachis</taxon>
    </lineage>
</organism>
<feature type="compositionally biased region" description="Low complexity" evidence="1">
    <location>
        <begin position="97"/>
        <end position="112"/>
    </location>
</feature>
<dbReference type="Proteomes" id="UP000515211">
    <property type="component" value="Chromosome 5"/>
</dbReference>
<feature type="compositionally biased region" description="Low complexity" evidence="1">
    <location>
        <begin position="64"/>
        <end position="90"/>
    </location>
</feature>
<dbReference type="RefSeq" id="XP_015965365.1">
    <property type="nucleotide sequence ID" value="XM_016109879.1"/>
</dbReference>
<name>A0A6P4DDT6_ARADU</name>
<evidence type="ECO:0000313" key="2">
    <source>
        <dbReference type="Proteomes" id="UP000515211"/>
    </source>
</evidence>
<reference evidence="2" key="1">
    <citation type="journal article" date="2016" name="Nat. Genet.">
        <title>The genome sequences of Arachis duranensis and Arachis ipaensis, the diploid ancestors of cultivated peanut.</title>
        <authorList>
            <person name="Bertioli D.J."/>
            <person name="Cannon S.B."/>
            <person name="Froenicke L."/>
            <person name="Huang G."/>
            <person name="Farmer A.D."/>
            <person name="Cannon E.K."/>
            <person name="Liu X."/>
            <person name="Gao D."/>
            <person name="Clevenger J."/>
            <person name="Dash S."/>
            <person name="Ren L."/>
            <person name="Moretzsohn M.C."/>
            <person name="Shirasawa K."/>
            <person name="Huang W."/>
            <person name="Vidigal B."/>
            <person name="Abernathy B."/>
            <person name="Chu Y."/>
            <person name="Niederhuth C.E."/>
            <person name="Umale P."/>
            <person name="Araujo A.C."/>
            <person name="Kozik A."/>
            <person name="Kim K.D."/>
            <person name="Burow M.D."/>
            <person name="Varshney R.K."/>
            <person name="Wang X."/>
            <person name="Zhang X."/>
            <person name="Barkley N."/>
            <person name="Guimaraes P.M."/>
            <person name="Isobe S."/>
            <person name="Guo B."/>
            <person name="Liao B."/>
            <person name="Stalker H.T."/>
            <person name="Schmitz R.J."/>
            <person name="Scheffler B.E."/>
            <person name="Leal-Bertioli S.C."/>
            <person name="Xun X."/>
            <person name="Jackson S.A."/>
            <person name="Michelmore R."/>
            <person name="Ozias-Akins P."/>
        </authorList>
    </citation>
    <scope>NUCLEOTIDE SEQUENCE [LARGE SCALE GENOMIC DNA]</scope>
    <source>
        <strain evidence="2">cv. V14167</strain>
    </source>
</reference>
<evidence type="ECO:0000313" key="3">
    <source>
        <dbReference type="RefSeq" id="XP_015965365.1"/>
    </source>
</evidence>
<reference evidence="3" key="2">
    <citation type="submission" date="2025-08" db="UniProtKB">
        <authorList>
            <consortium name="RefSeq"/>
        </authorList>
    </citation>
    <scope>IDENTIFICATION</scope>
    <source>
        <tissue evidence="3">Whole plant</tissue>
    </source>
</reference>
<gene>
    <name evidence="3" type="primary">LOC107489111</name>
</gene>
<dbReference type="AlphaFoldDB" id="A0A6P4DDT6"/>
<sequence>MKPRDKTTLDGASNGSLKKYKTTEEAWQLISDLAKFAQNYRHWNNHQRFPLCWRDNSNQGWRDNYNRGGIDNNRNDRWNNNNNRQQNQNQPYKAPHQRQSQVSQNNQQQAPQITYPPSSSNDEMLRTVMQGHQDIQNTINSSINGLTSTIQAFISRMDSLIPSNNQPSSSSAIPSQPLPNPKDGINAITLRSGTILLERSHEELSFKENIQVEDIVGAEDAEEEEEVQDIVEEEVPQNDSGRPSSILLGRPFLMTSKFKLDAFSGTYSFEIDGRAVCFNLTEAMKHPPEDHSIFQCDIIDETIAAVHQEDVEERHKEQGPSVGKPSEHNKYILPSSMAPEDLVPSSE</sequence>
<evidence type="ECO:0000256" key="1">
    <source>
        <dbReference type="SAM" id="MobiDB-lite"/>
    </source>
</evidence>
<feature type="region of interest" description="Disordered" evidence="1">
    <location>
        <begin position="308"/>
        <end position="347"/>
    </location>
</feature>
<protein>
    <submittedName>
        <fullName evidence="3">Uncharacterized protein LOC107489111</fullName>
    </submittedName>
</protein>